<evidence type="ECO:0000256" key="8">
    <source>
        <dbReference type="ARBA" id="ARBA00023157"/>
    </source>
</evidence>
<feature type="transmembrane region" description="Helical" evidence="10">
    <location>
        <begin position="201"/>
        <end position="220"/>
    </location>
</feature>
<keyword evidence="9" id="KW-0676">Redox-active center</keyword>
<keyword evidence="4" id="KW-0874">Quinone</keyword>
<comment type="similarity">
    <text evidence="2">Belongs to the VKOR family.</text>
</comment>
<evidence type="ECO:0000256" key="2">
    <source>
        <dbReference type="ARBA" id="ARBA00006214"/>
    </source>
</evidence>
<dbReference type="InterPro" id="IPR012932">
    <property type="entry name" value="VKOR"/>
</dbReference>
<keyword evidence="3 10" id="KW-0812">Transmembrane</keyword>
<feature type="transmembrane region" description="Helical" evidence="10">
    <location>
        <begin position="127"/>
        <end position="146"/>
    </location>
</feature>
<proteinExistence type="inferred from homology"/>
<dbReference type="Gene3D" id="1.20.1440.130">
    <property type="entry name" value="VKOR domain"/>
    <property type="match status" value="1"/>
</dbReference>
<evidence type="ECO:0000256" key="4">
    <source>
        <dbReference type="ARBA" id="ARBA00022719"/>
    </source>
</evidence>
<gene>
    <name evidence="12" type="ORF">GCM10022204_12720</name>
</gene>
<accession>A0ABP7CXJ0</accession>
<dbReference type="CDD" id="cd12922">
    <property type="entry name" value="VKOR_5"/>
    <property type="match status" value="1"/>
</dbReference>
<evidence type="ECO:0000256" key="6">
    <source>
        <dbReference type="ARBA" id="ARBA00023002"/>
    </source>
</evidence>
<feature type="transmembrane region" description="Helical" evidence="10">
    <location>
        <begin position="152"/>
        <end position="180"/>
    </location>
</feature>
<evidence type="ECO:0000256" key="1">
    <source>
        <dbReference type="ARBA" id="ARBA00004141"/>
    </source>
</evidence>
<protein>
    <submittedName>
        <fullName evidence="12">Vitamin K epoxide reductase family protein</fullName>
    </submittedName>
</protein>
<evidence type="ECO:0000313" key="12">
    <source>
        <dbReference type="EMBL" id="GAA3697969.1"/>
    </source>
</evidence>
<keyword evidence="13" id="KW-1185">Reference proteome</keyword>
<keyword evidence="7 10" id="KW-0472">Membrane</keyword>
<dbReference type="InterPro" id="IPR041714">
    <property type="entry name" value="VKOR_Actinobacteria"/>
</dbReference>
<organism evidence="12 13">
    <name type="scientific">Microlunatus aurantiacus</name>
    <dbReference type="NCBI Taxonomy" id="446786"/>
    <lineage>
        <taxon>Bacteria</taxon>
        <taxon>Bacillati</taxon>
        <taxon>Actinomycetota</taxon>
        <taxon>Actinomycetes</taxon>
        <taxon>Propionibacteriales</taxon>
        <taxon>Propionibacteriaceae</taxon>
        <taxon>Microlunatus</taxon>
    </lineage>
</organism>
<sequence length="232" mass="24375">MPAEVAPEADVAAPDADVAAPDADVAAAEPIDGGIDGHRGWGLLLVVGSIVGFVAAMILTIDRFKLLTDPQVALVCDISPFVTCGPVMSSAAGALFGFPNPLLGIAGFAIAGTTGMVLLAGARLARWYLVCFELGCLAAAVFLTWLQTQSLYVIGALCIWCMCVWAVTIPIVVVTTARTLSAGAFGDGARRVGRLIGDWKIAVIAIWYLVVITAIALRFYREFALMWFGIAL</sequence>
<keyword evidence="5 10" id="KW-1133">Transmembrane helix</keyword>
<dbReference type="Pfam" id="PF07884">
    <property type="entry name" value="VKOR"/>
    <property type="match status" value="1"/>
</dbReference>
<comment type="subcellular location">
    <subcellularLocation>
        <location evidence="1">Membrane</location>
        <topology evidence="1">Multi-pass membrane protein</topology>
    </subcellularLocation>
</comment>
<evidence type="ECO:0000256" key="10">
    <source>
        <dbReference type="SAM" id="Phobius"/>
    </source>
</evidence>
<dbReference type="InterPro" id="IPR038354">
    <property type="entry name" value="VKOR_sf"/>
</dbReference>
<dbReference type="RefSeq" id="WP_344811466.1">
    <property type="nucleotide sequence ID" value="NZ_BAAAYX010000003.1"/>
</dbReference>
<reference evidence="13" key="1">
    <citation type="journal article" date="2019" name="Int. J. Syst. Evol. Microbiol.">
        <title>The Global Catalogue of Microorganisms (GCM) 10K type strain sequencing project: providing services to taxonomists for standard genome sequencing and annotation.</title>
        <authorList>
            <consortium name="The Broad Institute Genomics Platform"/>
            <consortium name="The Broad Institute Genome Sequencing Center for Infectious Disease"/>
            <person name="Wu L."/>
            <person name="Ma J."/>
        </authorList>
    </citation>
    <scope>NUCLEOTIDE SEQUENCE [LARGE SCALE GENOMIC DNA]</scope>
    <source>
        <strain evidence="13">JCM 16548</strain>
    </source>
</reference>
<feature type="transmembrane region" description="Helical" evidence="10">
    <location>
        <begin position="40"/>
        <end position="60"/>
    </location>
</feature>
<dbReference type="SMART" id="SM00756">
    <property type="entry name" value="VKc"/>
    <property type="match status" value="1"/>
</dbReference>
<evidence type="ECO:0000256" key="7">
    <source>
        <dbReference type="ARBA" id="ARBA00023136"/>
    </source>
</evidence>
<dbReference type="Proteomes" id="UP001500051">
    <property type="component" value="Unassembled WGS sequence"/>
</dbReference>
<feature type="domain" description="Vitamin K epoxide reductase" evidence="11">
    <location>
        <begin position="38"/>
        <end position="179"/>
    </location>
</feature>
<evidence type="ECO:0000256" key="5">
    <source>
        <dbReference type="ARBA" id="ARBA00022989"/>
    </source>
</evidence>
<name>A0ABP7CXJ0_9ACTN</name>
<evidence type="ECO:0000313" key="13">
    <source>
        <dbReference type="Proteomes" id="UP001500051"/>
    </source>
</evidence>
<feature type="transmembrane region" description="Helical" evidence="10">
    <location>
        <begin position="72"/>
        <end position="96"/>
    </location>
</feature>
<evidence type="ECO:0000256" key="3">
    <source>
        <dbReference type="ARBA" id="ARBA00022692"/>
    </source>
</evidence>
<evidence type="ECO:0000256" key="9">
    <source>
        <dbReference type="ARBA" id="ARBA00023284"/>
    </source>
</evidence>
<evidence type="ECO:0000259" key="11">
    <source>
        <dbReference type="SMART" id="SM00756"/>
    </source>
</evidence>
<feature type="transmembrane region" description="Helical" evidence="10">
    <location>
        <begin position="102"/>
        <end position="120"/>
    </location>
</feature>
<keyword evidence="8" id="KW-1015">Disulfide bond</keyword>
<comment type="caution">
    <text evidence="12">The sequence shown here is derived from an EMBL/GenBank/DDBJ whole genome shotgun (WGS) entry which is preliminary data.</text>
</comment>
<dbReference type="EMBL" id="BAAAYX010000003">
    <property type="protein sequence ID" value="GAA3697969.1"/>
    <property type="molecule type" value="Genomic_DNA"/>
</dbReference>
<keyword evidence="6" id="KW-0560">Oxidoreductase</keyword>